<dbReference type="PANTHER" id="PTHR43620:SF7">
    <property type="entry name" value="GLYCEROPHOSPHODIESTER PHOSPHODIESTERASE GDPD5-RELATED"/>
    <property type="match status" value="1"/>
</dbReference>
<dbReference type="HOGENOM" id="CLU_036449_0_0_1"/>
<comment type="caution">
    <text evidence="7">The sequence shown here is derived from an EMBL/GenBank/DDBJ whole genome shotgun (WGS) entry which is preliminary data.</text>
</comment>
<dbReference type="SUPFAM" id="SSF51695">
    <property type="entry name" value="PLC-like phosphodiesterases"/>
    <property type="match status" value="1"/>
</dbReference>
<evidence type="ECO:0000256" key="4">
    <source>
        <dbReference type="ARBA" id="ARBA00022801"/>
    </source>
</evidence>
<comment type="similarity">
    <text evidence="1">Belongs to the glycerophosphoryl diester phosphodiesterase family.</text>
</comment>
<evidence type="ECO:0000256" key="1">
    <source>
        <dbReference type="ARBA" id="ARBA00007277"/>
    </source>
</evidence>
<keyword evidence="3" id="KW-0319">Glycerol metabolism</keyword>
<evidence type="ECO:0000313" key="8">
    <source>
        <dbReference type="Proteomes" id="UP000002748"/>
    </source>
</evidence>
<dbReference type="GO" id="GO:0008889">
    <property type="term" value="F:glycerophosphodiester phosphodiesterase activity"/>
    <property type="evidence" value="ECO:0007669"/>
    <property type="project" value="UniProtKB-EC"/>
</dbReference>
<gene>
    <name evidence="7" type="ORF">A1Q1_00454</name>
</gene>
<dbReference type="KEGG" id="tasa:A1Q1_00454"/>
<dbReference type="RefSeq" id="XP_014181578.1">
    <property type="nucleotide sequence ID" value="XM_014326103.1"/>
</dbReference>
<dbReference type="GO" id="GO:0006629">
    <property type="term" value="P:lipid metabolic process"/>
    <property type="evidence" value="ECO:0007669"/>
    <property type="project" value="InterPro"/>
</dbReference>
<accession>J5TCQ1</accession>
<dbReference type="VEuPathDB" id="FungiDB:A1Q1_00454"/>
<dbReference type="EC" id="3.1.4.46" evidence="2"/>
<dbReference type="GO" id="GO:0006071">
    <property type="term" value="P:glycerol metabolic process"/>
    <property type="evidence" value="ECO:0007669"/>
    <property type="project" value="UniProtKB-KW"/>
</dbReference>
<comment type="catalytic activity">
    <reaction evidence="5">
        <text>a sn-glycero-3-phosphodiester + H2O = an alcohol + sn-glycerol 3-phosphate + H(+)</text>
        <dbReference type="Rhea" id="RHEA:12969"/>
        <dbReference type="ChEBI" id="CHEBI:15377"/>
        <dbReference type="ChEBI" id="CHEBI:15378"/>
        <dbReference type="ChEBI" id="CHEBI:30879"/>
        <dbReference type="ChEBI" id="CHEBI:57597"/>
        <dbReference type="ChEBI" id="CHEBI:83408"/>
        <dbReference type="EC" id="3.1.4.46"/>
    </reaction>
</comment>
<dbReference type="Gene3D" id="3.20.20.190">
    <property type="entry name" value="Phosphatidylinositol (PI) phosphodiesterase"/>
    <property type="match status" value="1"/>
</dbReference>
<evidence type="ECO:0000256" key="6">
    <source>
        <dbReference type="SAM" id="SignalP"/>
    </source>
</evidence>
<sequence length="421" mass="47251">MQLLTLFLLAGGSLAAPHMEHELRQLTHPELSKRIDPSAHRDFDLDAIRKIKNVQLGPRPYYLVDDLEPSPLKDKLQKCTEKPAKTSHWSIGHRGGGTLQFPEHTVQSNLAGARMGAGVLDLELVCRHSQCDLHTTTNVVATELGKKCTTPFQPATANSTAKARCCTSDFTLDEILSLCGKMDSFNASATTPEDYLGNVPAWRTTLYNQCGTLMSLKDHIAMVEKLGLEHTPELKLPEVPMPFNGDYTQEKYAQQLIDTYRECGVNPKKFWPQSFHYPDVVYWIKNAGKYGKQAVLLDETLPIDQAADKMTQYKKDGVKILAPPTPYLLDVQNGTIVPSEYAKKAKEHGFDIITWSLDRSPPVKQAKETKDYYYETFLDGLHRDGDLYRAIDVMAQQVGVKKMFADWSGTVTFYANCFGLK</sequence>
<evidence type="ECO:0000256" key="5">
    <source>
        <dbReference type="ARBA" id="ARBA00047512"/>
    </source>
</evidence>
<evidence type="ECO:0000256" key="2">
    <source>
        <dbReference type="ARBA" id="ARBA00012247"/>
    </source>
</evidence>
<dbReference type="OrthoDB" id="1058301at2759"/>
<evidence type="ECO:0000256" key="3">
    <source>
        <dbReference type="ARBA" id="ARBA00022798"/>
    </source>
</evidence>
<evidence type="ECO:0000313" key="7">
    <source>
        <dbReference type="EMBL" id="EJT50296.1"/>
    </source>
</evidence>
<dbReference type="PANTHER" id="PTHR43620">
    <property type="entry name" value="GLYCEROPHOSPHORYL DIESTER PHOSPHODIESTERASE"/>
    <property type="match status" value="1"/>
</dbReference>
<dbReference type="EMBL" id="ALBS01000115">
    <property type="protein sequence ID" value="EJT50296.1"/>
    <property type="molecule type" value="Genomic_DNA"/>
</dbReference>
<reference evidence="7 8" key="1">
    <citation type="journal article" date="2012" name="Eukaryot. Cell">
        <title>Draft genome sequence of CBS 2479, the standard type strain of Trichosporon asahii.</title>
        <authorList>
            <person name="Yang R.Y."/>
            <person name="Li H.T."/>
            <person name="Zhu H."/>
            <person name="Zhou G.P."/>
            <person name="Wang M."/>
            <person name="Wang L."/>
        </authorList>
    </citation>
    <scope>NUCLEOTIDE SEQUENCE [LARGE SCALE GENOMIC DNA]</scope>
    <source>
        <strain evidence="8">ATCC 90039 / CBS 2479 / JCM 2466 / KCTC 7840 / NCYC 2677 / UAMH 7654</strain>
    </source>
</reference>
<keyword evidence="6" id="KW-0732">Signal</keyword>
<name>J5TCQ1_TRIAS</name>
<feature type="signal peptide" evidence="6">
    <location>
        <begin position="1"/>
        <end position="15"/>
    </location>
</feature>
<dbReference type="Proteomes" id="UP000002748">
    <property type="component" value="Unassembled WGS sequence"/>
</dbReference>
<dbReference type="InterPro" id="IPR017946">
    <property type="entry name" value="PLC-like_Pdiesterase_TIM-brl"/>
</dbReference>
<dbReference type="AlphaFoldDB" id="J5TCQ1"/>
<organism evidence="7 8">
    <name type="scientific">Trichosporon asahii var. asahii (strain ATCC 90039 / CBS 2479 / JCM 2466 / KCTC 7840 / NBRC 103889/ NCYC 2677 / UAMH 7654)</name>
    <name type="common">Yeast</name>
    <dbReference type="NCBI Taxonomy" id="1186058"/>
    <lineage>
        <taxon>Eukaryota</taxon>
        <taxon>Fungi</taxon>
        <taxon>Dikarya</taxon>
        <taxon>Basidiomycota</taxon>
        <taxon>Agaricomycotina</taxon>
        <taxon>Tremellomycetes</taxon>
        <taxon>Trichosporonales</taxon>
        <taxon>Trichosporonaceae</taxon>
        <taxon>Trichosporon</taxon>
    </lineage>
</organism>
<proteinExistence type="inferred from homology"/>
<protein>
    <recommendedName>
        <fullName evidence="2">glycerophosphodiester phosphodiesterase</fullName>
        <ecNumber evidence="2">3.1.4.46</ecNumber>
    </recommendedName>
</protein>
<feature type="chain" id="PRO_5012361779" description="glycerophosphodiester phosphodiesterase" evidence="6">
    <location>
        <begin position="16"/>
        <end position="421"/>
    </location>
</feature>
<keyword evidence="4" id="KW-0378">Hydrolase</keyword>
<dbReference type="GeneID" id="25983968"/>